<comment type="caution">
    <text evidence="2">The sequence shown here is derived from an EMBL/GenBank/DDBJ whole genome shotgun (WGS) entry which is preliminary data.</text>
</comment>
<protein>
    <recommendedName>
        <fullName evidence="1">Cobalamin-independent methionine synthase MetE C-terminal/archaeal domain-containing protein</fullName>
    </recommendedName>
</protein>
<dbReference type="EMBL" id="PNFV01000005">
    <property type="protein sequence ID" value="PMB82484.1"/>
    <property type="molecule type" value="Genomic_DNA"/>
</dbReference>
<evidence type="ECO:0000313" key="2">
    <source>
        <dbReference type="EMBL" id="PMB82484.1"/>
    </source>
</evidence>
<name>A0A2J6NMD6_9LACO</name>
<gene>
    <name evidence="2" type="ORF">CK797_05385</name>
</gene>
<dbReference type="CDD" id="cd03311">
    <property type="entry name" value="CIMS_C_terminal_like"/>
    <property type="match status" value="1"/>
</dbReference>
<dbReference type="NCBIfam" id="NF005085">
    <property type="entry name" value="PRK06520.1"/>
    <property type="match status" value="1"/>
</dbReference>
<dbReference type="Proteomes" id="UP000239920">
    <property type="component" value="Unassembled WGS sequence"/>
</dbReference>
<feature type="domain" description="Cobalamin-independent methionine synthase MetE C-terminal/archaeal" evidence="1">
    <location>
        <begin position="161"/>
        <end position="349"/>
    </location>
</feature>
<proteinExistence type="predicted"/>
<dbReference type="GO" id="GO:0008270">
    <property type="term" value="F:zinc ion binding"/>
    <property type="evidence" value="ECO:0007669"/>
    <property type="project" value="InterPro"/>
</dbReference>
<reference evidence="2 3" key="1">
    <citation type="submission" date="2017-09" db="EMBL/GenBank/DDBJ databases">
        <title>Bacterial strain isolated from the female urinary microbiota.</title>
        <authorList>
            <person name="Thomas-White K."/>
            <person name="Kumar N."/>
            <person name="Forster S."/>
            <person name="Putonti C."/>
            <person name="Lawley T."/>
            <person name="Wolfe A.J."/>
        </authorList>
    </citation>
    <scope>NUCLEOTIDE SEQUENCE [LARGE SCALE GENOMIC DNA]</scope>
    <source>
        <strain evidence="2 3">UMB0683</strain>
    </source>
</reference>
<organism evidence="2 3">
    <name type="scientific">Limosilactobacillus pontis</name>
    <dbReference type="NCBI Taxonomy" id="35787"/>
    <lineage>
        <taxon>Bacteria</taxon>
        <taxon>Bacillati</taxon>
        <taxon>Bacillota</taxon>
        <taxon>Bacilli</taxon>
        <taxon>Lactobacillales</taxon>
        <taxon>Lactobacillaceae</taxon>
        <taxon>Limosilactobacillus</taxon>
    </lineage>
</organism>
<dbReference type="GO" id="GO:0003871">
    <property type="term" value="F:5-methyltetrahydropteroyltriglutamate-homocysteine S-methyltransferase activity"/>
    <property type="evidence" value="ECO:0007669"/>
    <property type="project" value="InterPro"/>
</dbReference>
<sequence>MTENLRAPYRYDIVGSFLRPAKLKQARVRFKAGELDQAALNRVEDECITDLINKEKSIGLHAVTDGEFRRSWWHLDFLWGLKGVAKYDYQQSYKFQGAKTRTDNAELAGKVAYNPDHPFFKAFEFTKRVAGDDVVAKQTIPSPTMLFRDNRSDNWPEFYDSRAAYLADLAQAYRLTIKHFADLGCKYLQIDDTTWAFLISKLNATVDDPAAHAKYVQLAEDAVTVINGALKDRPAGLTITTHICRGNFKSTFLFSGGYEPVAKYLAQLDYDGFFLEYDSDRAGDFSPLATIWNQRPDVRIVLGLVTSKSGSLEDKKAIIKRIQEAAEHVPLANLCLSPQCGFASTEEGNVLTEDQEWQKLKLIKDIAHEVWN</sequence>
<dbReference type="InterPro" id="IPR038071">
    <property type="entry name" value="UROD/MetE-like_sf"/>
</dbReference>
<dbReference type="InterPro" id="IPR002629">
    <property type="entry name" value="Met_Synth_C/arc"/>
</dbReference>
<dbReference type="NCBIfam" id="NF004875">
    <property type="entry name" value="PRK06233.1"/>
    <property type="match status" value="1"/>
</dbReference>
<evidence type="ECO:0000313" key="3">
    <source>
        <dbReference type="Proteomes" id="UP000239920"/>
    </source>
</evidence>
<dbReference type="Gene3D" id="3.20.20.210">
    <property type="match status" value="1"/>
</dbReference>
<dbReference type="RefSeq" id="WP_104688733.1">
    <property type="nucleotide sequence ID" value="NZ_JBKTHY010000002.1"/>
</dbReference>
<dbReference type="PANTHER" id="PTHR43844:SF1">
    <property type="entry name" value="METHIONINE SYNTHASE"/>
    <property type="match status" value="1"/>
</dbReference>
<dbReference type="Pfam" id="PF01717">
    <property type="entry name" value="Meth_synt_2"/>
    <property type="match status" value="1"/>
</dbReference>
<dbReference type="AlphaFoldDB" id="A0A2J6NMD6"/>
<dbReference type="PANTHER" id="PTHR43844">
    <property type="entry name" value="METHIONINE SYNTHASE"/>
    <property type="match status" value="1"/>
</dbReference>
<dbReference type="GO" id="GO:0009086">
    <property type="term" value="P:methionine biosynthetic process"/>
    <property type="evidence" value="ECO:0007669"/>
    <property type="project" value="InterPro"/>
</dbReference>
<evidence type="ECO:0000259" key="1">
    <source>
        <dbReference type="Pfam" id="PF01717"/>
    </source>
</evidence>
<dbReference type="SUPFAM" id="SSF51726">
    <property type="entry name" value="UROD/MetE-like"/>
    <property type="match status" value="1"/>
</dbReference>
<dbReference type="OrthoDB" id="6430685at2"/>
<accession>A0A2J6NMD6</accession>